<reference evidence="1" key="2">
    <citation type="journal article" date="2022" name="New Phytol.">
        <title>Evolutionary transition to the ectomycorrhizal habit in the genomes of a hyperdiverse lineage of mushroom-forming fungi.</title>
        <authorList>
            <person name="Looney B."/>
            <person name="Miyauchi S."/>
            <person name="Morin E."/>
            <person name="Drula E."/>
            <person name="Courty P.E."/>
            <person name="Kohler A."/>
            <person name="Kuo A."/>
            <person name="LaButti K."/>
            <person name="Pangilinan J."/>
            <person name="Lipzen A."/>
            <person name="Riley R."/>
            <person name="Andreopoulos W."/>
            <person name="He G."/>
            <person name="Johnson J."/>
            <person name="Nolan M."/>
            <person name="Tritt A."/>
            <person name="Barry K.W."/>
            <person name="Grigoriev I.V."/>
            <person name="Nagy L.G."/>
            <person name="Hibbett D."/>
            <person name="Henrissat B."/>
            <person name="Matheny P.B."/>
            <person name="Labbe J."/>
            <person name="Martin F.M."/>
        </authorList>
    </citation>
    <scope>NUCLEOTIDE SEQUENCE</scope>
    <source>
        <strain evidence="1">HHB10654</strain>
    </source>
</reference>
<accession>A0ACB8TGX0</accession>
<dbReference type="EMBL" id="MU277189">
    <property type="protein sequence ID" value="KAI0067640.1"/>
    <property type="molecule type" value="Genomic_DNA"/>
</dbReference>
<keyword evidence="2" id="KW-1185">Reference proteome</keyword>
<protein>
    <submittedName>
        <fullName evidence="1">Uncharacterized protein</fullName>
    </submittedName>
</protein>
<comment type="caution">
    <text evidence="1">The sequence shown here is derived from an EMBL/GenBank/DDBJ whole genome shotgun (WGS) entry which is preliminary data.</text>
</comment>
<sequence length="665" mass="74206">MPVLDSRHTDVIVLRTPDSYEQPWLKERAIAMSLVFKTILTGSVDEANAAMAAAGIVKAGEHDGSPVLSIPEDGRTLVDLINAMSPKAEVRLDSSDSWVRLLVASTKYQMQSVLEKLREFGAGLSGRKLLDVQNAFAIYDIAYRNGWKEQAHYAARVLLGEGLSLQLFGRHLPYASGAAIYALVTFASKCRDAIVADLGRTQYWRVSTFAATQWLSIYARTKVWCMDVHSIHKPEILAPTGWLTRYFREIFCTAQDNGFIGFQEARSRHVMKSRCKFCKAMSDDELKAIYEELKALTRMATVSASHRVSLIMDSPSPPSSLPQYAIAQAWRPQCEDTPTDLVIRSTDFVDFRVHQSLLWIASPVFQSLLLSTLYSLPPPPSNGCKIEPPSPEGLLVVSVPEDAETLASVLDLVYPRGPSLPDSFQKAAPVLAACLKLRMDSAAALFRTLLQRLRPTLISKDNVFESYAVARRYHLQPEMQRAASLSLHSPMTLSAVLPAGADEADRAARMMAGADLYGLWRYRERCRANLCEYLSECAESRGSTCRLWLTWLTPEGSPECCADKSAVFDGHTVPEWWTTHFRGWARRLAQEGSAILPAFESDAFDRDVQDHISEAHCRSCSAAVVSPTRQRFFHTVREDIQAIVEEAQPLLIANWREASLHANFQ</sequence>
<name>A0ACB8TGX0_9AGAM</name>
<dbReference type="Proteomes" id="UP000814140">
    <property type="component" value="Unassembled WGS sequence"/>
</dbReference>
<evidence type="ECO:0000313" key="2">
    <source>
        <dbReference type="Proteomes" id="UP000814140"/>
    </source>
</evidence>
<organism evidence="1 2">
    <name type="scientific">Artomyces pyxidatus</name>
    <dbReference type="NCBI Taxonomy" id="48021"/>
    <lineage>
        <taxon>Eukaryota</taxon>
        <taxon>Fungi</taxon>
        <taxon>Dikarya</taxon>
        <taxon>Basidiomycota</taxon>
        <taxon>Agaricomycotina</taxon>
        <taxon>Agaricomycetes</taxon>
        <taxon>Russulales</taxon>
        <taxon>Auriscalpiaceae</taxon>
        <taxon>Artomyces</taxon>
    </lineage>
</organism>
<gene>
    <name evidence="1" type="ORF">BV25DRAFT_1819034</name>
</gene>
<reference evidence="1" key="1">
    <citation type="submission" date="2021-03" db="EMBL/GenBank/DDBJ databases">
        <authorList>
            <consortium name="DOE Joint Genome Institute"/>
            <person name="Ahrendt S."/>
            <person name="Looney B.P."/>
            <person name="Miyauchi S."/>
            <person name="Morin E."/>
            <person name="Drula E."/>
            <person name="Courty P.E."/>
            <person name="Chicoki N."/>
            <person name="Fauchery L."/>
            <person name="Kohler A."/>
            <person name="Kuo A."/>
            <person name="Labutti K."/>
            <person name="Pangilinan J."/>
            <person name="Lipzen A."/>
            <person name="Riley R."/>
            <person name="Andreopoulos W."/>
            <person name="He G."/>
            <person name="Johnson J."/>
            <person name="Barry K.W."/>
            <person name="Grigoriev I.V."/>
            <person name="Nagy L."/>
            <person name="Hibbett D."/>
            <person name="Henrissat B."/>
            <person name="Matheny P.B."/>
            <person name="Labbe J."/>
            <person name="Martin F."/>
        </authorList>
    </citation>
    <scope>NUCLEOTIDE SEQUENCE</scope>
    <source>
        <strain evidence="1">HHB10654</strain>
    </source>
</reference>
<proteinExistence type="predicted"/>
<evidence type="ECO:0000313" key="1">
    <source>
        <dbReference type="EMBL" id="KAI0067640.1"/>
    </source>
</evidence>